<comment type="caution">
    <text evidence="1">The sequence shown here is derived from an EMBL/GenBank/DDBJ whole genome shotgun (WGS) entry which is preliminary data.</text>
</comment>
<dbReference type="EMBL" id="NITZ01000006">
    <property type="protein sequence ID" value="PHM49169.1"/>
    <property type="molecule type" value="Genomic_DNA"/>
</dbReference>
<protein>
    <submittedName>
        <fullName evidence="1">Uncharacterized protein</fullName>
    </submittedName>
</protein>
<evidence type="ECO:0000313" key="1">
    <source>
        <dbReference type="EMBL" id="PHM49169.1"/>
    </source>
</evidence>
<dbReference type="RefSeq" id="WP_244170889.1">
    <property type="nucleotide sequence ID" value="NZ_CAWNQI010000095.1"/>
</dbReference>
<keyword evidence="2" id="KW-1185">Reference proteome</keyword>
<evidence type="ECO:0000313" key="2">
    <source>
        <dbReference type="Proteomes" id="UP000221980"/>
    </source>
</evidence>
<name>A0A2D0JS20_9GAMM</name>
<gene>
    <name evidence="1" type="ORF">Xmir_01525</name>
</gene>
<organism evidence="1 2">
    <name type="scientific">Xenorhabdus miraniensis</name>
    <dbReference type="NCBI Taxonomy" id="351674"/>
    <lineage>
        <taxon>Bacteria</taxon>
        <taxon>Pseudomonadati</taxon>
        <taxon>Pseudomonadota</taxon>
        <taxon>Gammaproteobacteria</taxon>
        <taxon>Enterobacterales</taxon>
        <taxon>Morganellaceae</taxon>
        <taxon>Xenorhabdus</taxon>
    </lineage>
</organism>
<reference evidence="1 2" key="1">
    <citation type="journal article" date="2017" name="Nat. Microbiol.">
        <title>Natural product diversity associated with the nematode symbionts Photorhabdus and Xenorhabdus.</title>
        <authorList>
            <person name="Tobias N.J."/>
            <person name="Wolff H."/>
            <person name="Djahanschiri B."/>
            <person name="Grundmann F."/>
            <person name="Kronenwerth M."/>
            <person name="Shi Y.M."/>
            <person name="Simonyi S."/>
            <person name="Grun P."/>
            <person name="Shapiro-Ilan D."/>
            <person name="Pidot S.J."/>
            <person name="Stinear T.P."/>
            <person name="Ebersberger I."/>
            <person name="Bode H.B."/>
        </authorList>
    </citation>
    <scope>NUCLEOTIDE SEQUENCE [LARGE SCALE GENOMIC DNA]</scope>
    <source>
        <strain evidence="1 2">DSM 17902</strain>
    </source>
</reference>
<dbReference type="Proteomes" id="UP000221980">
    <property type="component" value="Unassembled WGS sequence"/>
</dbReference>
<accession>A0A2D0JS20</accession>
<dbReference type="AlphaFoldDB" id="A0A2D0JS20"/>
<proteinExistence type="predicted"/>
<sequence>MTATGWYGGGGTGAKNYYNAYAPIMVMTRNGGTDNTGMVAQIQVDGAGIASRYRMSNWWSQWNIVWGTVNTTVIDRFLKKASPIIQI</sequence>